<proteinExistence type="predicted"/>
<keyword evidence="3" id="KW-1185">Reference proteome</keyword>
<dbReference type="Gene3D" id="2.40.10.220">
    <property type="entry name" value="predicted glycosyltransferase like domains"/>
    <property type="match status" value="1"/>
</dbReference>
<gene>
    <name evidence="2" type="ORF">SAMN05421867_1055</name>
</gene>
<evidence type="ECO:0000313" key="3">
    <source>
        <dbReference type="Proteomes" id="UP000199012"/>
    </source>
</evidence>
<protein>
    <submittedName>
        <fullName evidence="2">PilZ domain-containing protein</fullName>
    </submittedName>
</protein>
<dbReference type="Proteomes" id="UP000199012">
    <property type="component" value="Unassembled WGS sequence"/>
</dbReference>
<dbReference type="GO" id="GO:0035438">
    <property type="term" value="F:cyclic-di-GMP binding"/>
    <property type="evidence" value="ECO:0007669"/>
    <property type="project" value="InterPro"/>
</dbReference>
<dbReference type="InterPro" id="IPR009875">
    <property type="entry name" value="PilZ_domain"/>
</dbReference>
<evidence type="ECO:0000313" key="2">
    <source>
        <dbReference type="EMBL" id="SFA99440.1"/>
    </source>
</evidence>
<name>A0A1I0XGL1_9CELL</name>
<feature type="domain" description="PilZ" evidence="1">
    <location>
        <begin position="106"/>
        <end position="218"/>
    </location>
</feature>
<sequence>MRPCVVLAGAATTGGTVLALGDGSARVGVERAPATGPARLAVTAQGLAAVRDETALVPGTPVRLRVQDDARGICVYGGVVAEVVAGEHGGGEVRLVEVGLLSAVQLRAALRVAIDVQVVAIVVRRGAEPDAAPERMELQLLDLSAEGLRITTPGSLAIGDELVTAIPDARPVGRAAAEPLPVRLEVVRSSVHGDVQHHGCRLVGLGHREAEALHAFVARLQRDRRAAFAGVS</sequence>
<reference evidence="2 3" key="1">
    <citation type="submission" date="2016-10" db="EMBL/GenBank/DDBJ databases">
        <authorList>
            <person name="de Groot N.N."/>
        </authorList>
    </citation>
    <scope>NUCLEOTIDE SEQUENCE [LARGE SCALE GENOMIC DNA]</scope>
    <source>
        <strain evidence="2 3">CGMCC 4.6945</strain>
    </source>
</reference>
<dbReference type="EMBL" id="FOKA01000005">
    <property type="protein sequence ID" value="SFA99440.1"/>
    <property type="molecule type" value="Genomic_DNA"/>
</dbReference>
<dbReference type="RefSeq" id="WP_239078936.1">
    <property type="nucleotide sequence ID" value="NZ_BONM01000022.1"/>
</dbReference>
<accession>A0A1I0XGL1</accession>
<dbReference type="Pfam" id="PF07238">
    <property type="entry name" value="PilZ"/>
    <property type="match status" value="1"/>
</dbReference>
<organism evidence="2 3">
    <name type="scientific">Cellulomonas marina</name>
    <dbReference type="NCBI Taxonomy" id="988821"/>
    <lineage>
        <taxon>Bacteria</taxon>
        <taxon>Bacillati</taxon>
        <taxon>Actinomycetota</taxon>
        <taxon>Actinomycetes</taxon>
        <taxon>Micrococcales</taxon>
        <taxon>Cellulomonadaceae</taxon>
        <taxon>Cellulomonas</taxon>
    </lineage>
</organism>
<evidence type="ECO:0000259" key="1">
    <source>
        <dbReference type="Pfam" id="PF07238"/>
    </source>
</evidence>
<dbReference type="AlphaFoldDB" id="A0A1I0XGL1"/>
<dbReference type="STRING" id="988821.SAMN05421867_1055"/>